<dbReference type="SUPFAM" id="SSF56235">
    <property type="entry name" value="N-terminal nucleophile aminohydrolases (Ntn hydrolases)"/>
    <property type="match status" value="1"/>
</dbReference>
<dbReference type="Gene3D" id="1.10.246.130">
    <property type="match status" value="1"/>
</dbReference>
<evidence type="ECO:0000256" key="2">
    <source>
        <dbReference type="PIRSR" id="PIRSR600101-2"/>
    </source>
</evidence>
<dbReference type="InterPro" id="IPR000101">
    <property type="entry name" value="GGT_peptidase"/>
</dbReference>
<accession>B4ND18</accession>
<dbReference type="EMBL" id="CH964239">
    <property type="protein sequence ID" value="EDW82727.2"/>
    <property type="molecule type" value="Genomic_DNA"/>
</dbReference>
<evidence type="ECO:0000256" key="3">
    <source>
        <dbReference type="SAM" id="SignalP"/>
    </source>
</evidence>
<dbReference type="GO" id="GO:0036374">
    <property type="term" value="F:glutathione hydrolase activity"/>
    <property type="evidence" value="ECO:0007669"/>
    <property type="project" value="InterPro"/>
</dbReference>
<dbReference type="KEGG" id="dwi:6649045"/>
<dbReference type="Proteomes" id="UP000007798">
    <property type="component" value="Unassembled WGS sequence"/>
</dbReference>
<dbReference type="PANTHER" id="PTHR11686">
    <property type="entry name" value="GAMMA GLUTAMYL TRANSPEPTIDASE"/>
    <property type="match status" value="1"/>
</dbReference>
<feature type="active site" description="Nucleophile" evidence="1">
    <location>
        <position position="404"/>
    </location>
</feature>
<sequence>MYRTICSYIRIRLLALLALLFAICLHNQTDRSAVRLAPRRPPNPVDPLPPSHSVLHEFRNAAICSDNSVCSDAARSTLERGGSVVDGALTALFCNGLVGMQSMGLGGGMLMNVYMHEERKSFSILGREMAPASLLAENFTIFRSEQKLKQSSWAIAVPTEVMGYAVAHQRFGKLPWSDLIKPTVDLCRRGYPLYKHQLDALILNQDMIRNDELLQKMFINPKTGNFWHMGRIIRPPAQLCTTYQRLAKEGWSSFYNGSLHNDIIADLRDMGSPIIASDLSAAEAELRESIVMPLDEFDLHLMPPPGSGLVLGFIMNILRAFRKDFARVRKLGALEIHRIVEALKFGFVKRWQLDPAADKNLMDEMLSPDLAATISKQIDDLQTHNHSNYYGATAGTQARNEHGTSHISVFLNGDAVSVTSSINFYFGSGRMGQRTGVLFNNAMSDFSIKHLRNYFDLPYVSGKNTIIPLARPMSSMSPVLVTERSTGRIRLSVGAAGGTRIISTLVPLLIRILWQDTDIKVAIDANRFHHQMFPNVLFYEYGLLQTYVSDLQRKGHQCERYLNRGSVMCGITSNTINGTISVNSDYRKIGGVAGF</sequence>
<feature type="binding site" evidence="2">
    <location>
        <begin position="474"/>
        <end position="475"/>
    </location>
    <ligand>
        <name>L-glutamate</name>
        <dbReference type="ChEBI" id="CHEBI:29985"/>
    </ligand>
</feature>
<dbReference type="InParanoid" id="B4ND18"/>
<dbReference type="HOGENOM" id="CLU_014813_4_1_1"/>
<organism evidence="4 5">
    <name type="scientific">Drosophila willistoni</name>
    <name type="common">Fruit fly</name>
    <dbReference type="NCBI Taxonomy" id="7260"/>
    <lineage>
        <taxon>Eukaryota</taxon>
        <taxon>Metazoa</taxon>
        <taxon>Ecdysozoa</taxon>
        <taxon>Arthropoda</taxon>
        <taxon>Hexapoda</taxon>
        <taxon>Insecta</taxon>
        <taxon>Pterygota</taxon>
        <taxon>Neoptera</taxon>
        <taxon>Endopterygota</taxon>
        <taxon>Diptera</taxon>
        <taxon>Brachycera</taxon>
        <taxon>Muscomorpha</taxon>
        <taxon>Ephydroidea</taxon>
        <taxon>Drosophilidae</taxon>
        <taxon>Drosophila</taxon>
        <taxon>Sophophora</taxon>
    </lineage>
</organism>
<dbReference type="OrthoDB" id="1081007at2759"/>
<evidence type="ECO:0000313" key="5">
    <source>
        <dbReference type="Proteomes" id="UP000007798"/>
    </source>
</evidence>
<reference evidence="4 5" key="1">
    <citation type="journal article" date="2007" name="Nature">
        <title>Evolution of genes and genomes on the Drosophila phylogeny.</title>
        <authorList>
            <consortium name="Drosophila 12 Genomes Consortium"/>
            <person name="Clark A.G."/>
            <person name="Eisen M.B."/>
            <person name="Smith D.R."/>
            <person name="Bergman C.M."/>
            <person name="Oliver B."/>
            <person name="Markow T.A."/>
            <person name="Kaufman T.C."/>
            <person name="Kellis M."/>
            <person name="Gelbart W."/>
            <person name="Iyer V.N."/>
            <person name="Pollard D.A."/>
            <person name="Sackton T.B."/>
            <person name="Larracuente A.M."/>
            <person name="Singh N.D."/>
            <person name="Abad J.P."/>
            <person name="Abt D.N."/>
            <person name="Adryan B."/>
            <person name="Aguade M."/>
            <person name="Akashi H."/>
            <person name="Anderson W.W."/>
            <person name="Aquadro C.F."/>
            <person name="Ardell D.H."/>
            <person name="Arguello R."/>
            <person name="Artieri C.G."/>
            <person name="Barbash D.A."/>
            <person name="Barker D."/>
            <person name="Barsanti P."/>
            <person name="Batterham P."/>
            <person name="Batzoglou S."/>
            <person name="Begun D."/>
            <person name="Bhutkar A."/>
            <person name="Blanco E."/>
            <person name="Bosak S.A."/>
            <person name="Bradley R.K."/>
            <person name="Brand A.D."/>
            <person name="Brent M.R."/>
            <person name="Brooks A.N."/>
            <person name="Brown R.H."/>
            <person name="Butlin R.K."/>
            <person name="Caggese C."/>
            <person name="Calvi B.R."/>
            <person name="Bernardo de Carvalho A."/>
            <person name="Caspi A."/>
            <person name="Castrezana S."/>
            <person name="Celniker S.E."/>
            <person name="Chang J.L."/>
            <person name="Chapple C."/>
            <person name="Chatterji S."/>
            <person name="Chinwalla A."/>
            <person name="Civetta A."/>
            <person name="Clifton S.W."/>
            <person name="Comeron J.M."/>
            <person name="Costello J.C."/>
            <person name="Coyne J.A."/>
            <person name="Daub J."/>
            <person name="David R.G."/>
            <person name="Delcher A.L."/>
            <person name="Delehaunty K."/>
            <person name="Do C.B."/>
            <person name="Ebling H."/>
            <person name="Edwards K."/>
            <person name="Eickbush T."/>
            <person name="Evans J.D."/>
            <person name="Filipski A."/>
            <person name="Findeiss S."/>
            <person name="Freyhult E."/>
            <person name="Fulton L."/>
            <person name="Fulton R."/>
            <person name="Garcia A.C."/>
            <person name="Gardiner A."/>
            <person name="Garfield D.A."/>
            <person name="Garvin B.E."/>
            <person name="Gibson G."/>
            <person name="Gilbert D."/>
            <person name="Gnerre S."/>
            <person name="Godfrey J."/>
            <person name="Good R."/>
            <person name="Gotea V."/>
            <person name="Gravely B."/>
            <person name="Greenberg A.J."/>
            <person name="Griffiths-Jones S."/>
            <person name="Gross S."/>
            <person name="Guigo R."/>
            <person name="Gustafson E.A."/>
            <person name="Haerty W."/>
            <person name="Hahn M.W."/>
            <person name="Halligan D.L."/>
            <person name="Halpern A.L."/>
            <person name="Halter G.M."/>
            <person name="Han M.V."/>
            <person name="Heger A."/>
            <person name="Hillier L."/>
            <person name="Hinrichs A.S."/>
            <person name="Holmes I."/>
            <person name="Hoskins R.A."/>
            <person name="Hubisz M.J."/>
            <person name="Hultmark D."/>
            <person name="Huntley M.A."/>
            <person name="Jaffe D.B."/>
            <person name="Jagadeeshan S."/>
            <person name="Jeck W.R."/>
            <person name="Johnson J."/>
            <person name="Jones C.D."/>
            <person name="Jordan W.C."/>
            <person name="Karpen G.H."/>
            <person name="Kataoka E."/>
            <person name="Keightley P.D."/>
            <person name="Kheradpour P."/>
            <person name="Kirkness E.F."/>
            <person name="Koerich L.B."/>
            <person name="Kristiansen K."/>
            <person name="Kudrna D."/>
            <person name="Kulathinal R.J."/>
            <person name="Kumar S."/>
            <person name="Kwok R."/>
            <person name="Lander E."/>
            <person name="Langley C.H."/>
            <person name="Lapoint R."/>
            <person name="Lazzaro B.P."/>
            <person name="Lee S.J."/>
            <person name="Levesque L."/>
            <person name="Li R."/>
            <person name="Lin C.F."/>
            <person name="Lin M.F."/>
            <person name="Lindblad-Toh K."/>
            <person name="Llopart A."/>
            <person name="Long M."/>
            <person name="Low L."/>
            <person name="Lozovsky E."/>
            <person name="Lu J."/>
            <person name="Luo M."/>
            <person name="Machado C.A."/>
            <person name="Makalowski W."/>
            <person name="Marzo M."/>
            <person name="Matsuda M."/>
            <person name="Matzkin L."/>
            <person name="McAllister B."/>
            <person name="McBride C.S."/>
            <person name="McKernan B."/>
            <person name="McKernan K."/>
            <person name="Mendez-Lago M."/>
            <person name="Minx P."/>
            <person name="Mollenhauer M.U."/>
            <person name="Montooth K."/>
            <person name="Mount S.M."/>
            <person name="Mu X."/>
            <person name="Myers E."/>
            <person name="Negre B."/>
            <person name="Newfeld S."/>
            <person name="Nielsen R."/>
            <person name="Noor M.A."/>
            <person name="O'Grady P."/>
            <person name="Pachter L."/>
            <person name="Papaceit M."/>
            <person name="Parisi M.J."/>
            <person name="Parisi M."/>
            <person name="Parts L."/>
            <person name="Pedersen J.S."/>
            <person name="Pesole G."/>
            <person name="Phillippy A.M."/>
            <person name="Ponting C.P."/>
            <person name="Pop M."/>
            <person name="Porcelli D."/>
            <person name="Powell J.R."/>
            <person name="Prohaska S."/>
            <person name="Pruitt K."/>
            <person name="Puig M."/>
            <person name="Quesneville H."/>
            <person name="Ram K.R."/>
            <person name="Rand D."/>
            <person name="Rasmussen M.D."/>
            <person name="Reed L.K."/>
            <person name="Reenan R."/>
            <person name="Reily A."/>
            <person name="Remington K.A."/>
            <person name="Rieger T.T."/>
            <person name="Ritchie M.G."/>
            <person name="Robin C."/>
            <person name="Rogers Y.H."/>
            <person name="Rohde C."/>
            <person name="Rozas J."/>
            <person name="Rubenfield M.J."/>
            <person name="Ruiz A."/>
            <person name="Russo S."/>
            <person name="Salzberg S.L."/>
            <person name="Sanchez-Gracia A."/>
            <person name="Saranga D.J."/>
            <person name="Sato H."/>
            <person name="Schaeffer S.W."/>
            <person name="Schatz M.C."/>
            <person name="Schlenke T."/>
            <person name="Schwartz R."/>
            <person name="Segarra C."/>
            <person name="Singh R.S."/>
            <person name="Sirot L."/>
            <person name="Sirota M."/>
            <person name="Sisneros N.B."/>
            <person name="Smith C.D."/>
            <person name="Smith T.F."/>
            <person name="Spieth J."/>
            <person name="Stage D.E."/>
            <person name="Stark A."/>
            <person name="Stephan W."/>
            <person name="Strausberg R.L."/>
            <person name="Strempel S."/>
            <person name="Sturgill D."/>
            <person name="Sutton G."/>
            <person name="Sutton G.G."/>
            <person name="Tao W."/>
            <person name="Teichmann S."/>
            <person name="Tobari Y.N."/>
            <person name="Tomimura Y."/>
            <person name="Tsolas J.M."/>
            <person name="Valente V.L."/>
            <person name="Venter E."/>
            <person name="Venter J.C."/>
            <person name="Vicario S."/>
            <person name="Vieira F.G."/>
            <person name="Vilella A.J."/>
            <person name="Villasante A."/>
            <person name="Walenz B."/>
            <person name="Wang J."/>
            <person name="Wasserman M."/>
            <person name="Watts T."/>
            <person name="Wilson D."/>
            <person name="Wilson R.K."/>
            <person name="Wing R.A."/>
            <person name="Wolfner M.F."/>
            <person name="Wong A."/>
            <person name="Wong G.K."/>
            <person name="Wu C.I."/>
            <person name="Wu G."/>
            <person name="Yamamoto D."/>
            <person name="Yang H.P."/>
            <person name="Yang S.P."/>
            <person name="Yorke J.A."/>
            <person name="Yoshida K."/>
            <person name="Zdobnov E."/>
            <person name="Zhang P."/>
            <person name="Zhang Y."/>
            <person name="Zimin A.V."/>
            <person name="Baldwin J."/>
            <person name="Abdouelleil A."/>
            <person name="Abdulkadir J."/>
            <person name="Abebe A."/>
            <person name="Abera B."/>
            <person name="Abreu J."/>
            <person name="Acer S.C."/>
            <person name="Aftuck L."/>
            <person name="Alexander A."/>
            <person name="An P."/>
            <person name="Anderson E."/>
            <person name="Anderson S."/>
            <person name="Arachi H."/>
            <person name="Azer M."/>
            <person name="Bachantsang P."/>
            <person name="Barry A."/>
            <person name="Bayul T."/>
            <person name="Berlin A."/>
            <person name="Bessette D."/>
            <person name="Bloom T."/>
            <person name="Blye J."/>
            <person name="Boguslavskiy L."/>
            <person name="Bonnet C."/>
            <person name="Boukhgalter B."/>
            <person name="Bourzgui I."/>
            <person name="Brown A."/>
            <person name="Cahill P."/>
            <person name="Channer S."/>
            <person name="Cheshatsang Y."/>
            <person name="Chuda L."/>
            <person name="Citroen M."/>
            <person name="Collymore A."/>
            <person name="Cooke P."/>
            <person name="Costello M."/>
            <person name="D'Aco K."/>
            <person name="Daza R."/>
            <person name="De Haan G."/>
            <person name="DeGray S."/>
            <person name="DeMaso C."/>
            <person name="Dhargay N."/>
            <person name="Dooley K."/>
            <person name="Dooley E."/>
            <person name="Doricent M."/>
            <person name="Dorje P."/>
            <person name="Dorjee K."/>
            <person name="Dupes A."/>
            <person name="Elong R."/>
            <person name="Falk J."/>
            <person name="Farina A."/>
            <person name="Faro S."/>
            <person name="Ferguson D."/>
            <person name="Fisher S."/>
            <person name="Foley C.D."/>
            <person name="Franke A."/>
            <person name="Friedrich D."/>
            <person name="Gadbois L."/>
            <person name="Gearin G."/>
            <person name="Gearin C.R."/>
            <person name="Giannoukos G."/>
            <person name="Goode T."/>
            <person name="Graham J."/>
            <person name="Grandbois E."/>
            <person name="Grewal S."/>
            <person name="Gyaltsen K."/>
            <person name="Hafez N."/>
            <person name="Hagos B."/>
            <person name="Hall J."/>
            <person name="Henson C."/>
            <person name="Hollinger A."/>
            <person name="Honan T."/>
            <person name="Huard M.D."/>
            <person name="Hughes L."/>
            <person name="Hurhula B."/>
            <person name="Husby M.E."/>
            <person name="Kamat A."/>
            <person name="Kanga B."/>
            <person name="Kashin S."/>
            <person name="Khazanovich D."/>
            <person name="Kisner P."/>
            <person name="Lance K."/>
            <person name="Lara M."/>
            <person name="Lee W."/>
            <person name="Lennon N."/>
            <person name="Letendre F."/>
            <person name="LeVine R."/>
            <person name="Lipovsky A."/>
            <person name="Liu X."/>
            <person name="Liu J."/>
            <person name="Liu S."/>
            <person name="Lokyitsang T."/>
            <person name="Lokyitsang Y."/>
            <person name="Lubonja R."/>
            <person name="Lui A."/>
            <person name="MacDonald P."/>
            <person name="Magnisalis V."/>
            <person name="Maru K."/>
            <person name="Matthews C."/>
            <person name="McCusker W."/>
            <person name="McDonough S."/>
            <person name="Mehta T."/>
            <person name="Meldrim J."/>
            <person name="Meneus L."/>
            <person name="Mihai O."/>
            <person name="Mihalev A."/>
            <person name="Mihova T."/>
            <person name="Mittelman R."/>
            <person name="Mlenga V."/>
            <person name="Montmayeur A."/>
            <person name="Mulrain L."/>
            <person name="Navidi A."/>
            <person name="Naylor J."/>
            <person name="Negash T."/>
            <person name="Nguyen T."/>
            <person name="Nguyen N."/>
            <person name="Nicol R."/>
            <person name="Norbu C."/>
            <person name="Norbu N."/>
            <person name="Novod N."/>
            <person name="O'Neill B."/>
            <person name="Osman S."/>
            <person name="Markiewicz E."/>
            <person name="Oyono O.L."/>
            <person name="Patti C."/>
            <person name="Phunkhang P."/>
            <person name="Pierre F."/>
            <person name="Priest M."/>
            <person name="Raghuraman S."/>
            <person name="Rege F."/>
            <person name="Reyes R."/>
            <person name="Rise C."/>
            <person name="Rogov P."/>
            <person name="Ross K."/>
            <person name="Ryan E."/>
            <person name="Settipalli S."/>
            <person name="Shea T."/>
            <person name="Sherpa N."/>
            <person name="Shi L."/>
            <person name="Shih D."/>
            <person name="Sparrow T."/>
            <person name="Spaulding J."/>
            <person name="Stalker J."/>
            <person name="Stange-Thomann N."/>
            <person name="Stavropoulos S."/>
            <person name="Stone C."/>
            <person name="Strader C."/>
            <person name="Tesfaye S."/>
            <person name="Thomson T."/>
            <person name="Thoulutsang Y."/>
            <person name="Thoulutsang D."/>
            <person name="Topham K."/>
            <person name="Topping I."/>
            <person name="Tsamla T."/>
            <person name="Vassiliev H."/>
            <person name="Vo A."/>
            <person name="Wangchuk T."/>
            <person name="Wangdi T."/>
            <person name="Weiand M."/>
            <person name="Wilkinson J."/>
            <person name="Wilson A."/>
            <person name="Yadav S."/>
            <person name="Young G."/>
            <person name="Yu Q."/>
            <person name="Zembek L."/>
            <person name="Zhong D."/>
            <person name="Zimmer A."/>
            <person name="Zwirko Z."/>
            <person name="Jaffe D.B."/>
            <person name="Alvarez P."/>
            <person name="Brockman W."/>
            <person name="Butler J."/>
            <person name="Chin C."/>
            <person name="Gnerre S."/>
            <person name="Grabherr M."/>
            <person name="Kleber M."/>
            <person name="Mauceli E."/>
            <person name="MacCallum I."/>
        </authorList>
    </citation>
    <scope>NUCLEOTIDE SEQUENCE [LARGE SCALE GENOMIC DNA]</scope>
    <source>
        <strain evidence="5">Tucson 14030-0811.24</strain>
    </source>
</reference>
<dbReference type="eggNOG" id="KOG2410">
    <property type="taxonomic scope" value="Eukaryota"/>
</dbReference>
<dbReference type="SMR" id="B4ND18"/>
<proteinExistence type="predicted"/>
<dbReference type="AlphaFoldDB" id="B4ND18"/>
<dbReference type="PRINTS" id="PR01210">
    <property type="entry name" value="GGTRANSPTASE"/>
</dbReference>
<dbReference type="GO" id="GO:0005886">
    <property type="term" value="C:plasma membrane"/>
    <property type="evidence" value="ECO:0007669"/>
    <property type="project" value="TreeGrafter"/>
</dbReference>
<dbReference type="Gene3D" id="3.60.20.40">
    <property type="match status" value="1"/>
</dbReference>
<protein>
    <recommendedName>
        <fullName evidence="6">Gamma-glutamyltransferase</fullName>
    </recommendedName>
</protein>
<name>B4ND18_DROWI</name>
<feature type="binding site" evidence="2">
    <location>
        <begin position="421"/>
        <end position="423"/>
    </location>
    <ligand>
        <name>L-glutamate</name>
        <dbReference type="ChEBI" id="CHEBI:29985"/>
    </ligand>
</feature>
<feature type="binding site" evidence="2">
    <location>
        <position position="445"/>
    </location>
    <ligand>
        <name>L-glutamate</name>
        <dbReference type="ChEBI" id="CHEBI:29985"/>
    </ligand>
</feature>
<dbReference type="STRING" id="7260.B4ND18"/>
<gene>
    <name evidence="4" type="primary">Dwil\GK24982</name>
    <name evidence="4" type="ORF">Dwil_GK24982</name>
</gene>
<dbReference type="InterPro" id="IPR029055">
    <property type="entry name" value="Ntn_hydrolases_N"/>
</dbReference>
<keyword evidence="3" id="KW-0732">Signal</keyword>
<dbReference type="MEROPS" id="T03.010"/>
<dbReference type="InterPro" id="IPR043137">
    <property type="entry name" value="GGT_ssub_C"/>
</dbReference>
<evidence type="ECO:0000313" key="4">
    <source>
        <dbReference type="EMBL" id="EDW82727.2"/>
    </source>
</evidence>
<evidence type="ECO:0000256" key="1">
    <source>
        <dbReference type="PIRSR" id="PIRSR600101-1"/>
    </source>
</evidence>
<dbReference type="GO" id="GO:0006751">
    <property type="term" value="P:glutathione catabolic process"/>
    <property type="evidence" value="ECO:0007669"/>
    <property type="project" value="InterPro"/>
</dbReference>
<feature type="binding site" evidence="2">
    <location>
        <position position="498"/>
    </location>
    <ligand>
        <name>L-glutamate</name>
        <dbReference type="ChEBI" id="CHEBI:29985"/>
    </ligand>
</feature>
<dbReference type="InterPro" id="IPR043138">
    <property type="entry name" value="GGT_lsub"/>
</dbReference>
<keyword evidence="5" id="KW-1185">Reference proteome</keyword>
<evidence type="ECO:0008006" key="6">
    <source>
        <dbReference type="Google" id="ProtNLM"/>
    </source>
</evidence>
<feature type="signal peptide" evidence="3">
    <location>
        <begin position="1"/>
        <end position="26"/>
    </location>
</feature>
<dbReference type="PANTHER" id="PTHR11686:SF9">
    <property type="entry name" value="RE13973P"/>
    <property type="match status" value="1"/>
</dbReference>
<dbReference type="Pfam" id="PF01019">
    <property type="entry name" value="G_glu_transpept"/>
    <property type="match status" value="1"/>
</dbReference>
<dbReference type="FunCoup" id="B4ND18">
    <property type="interactions" value="141"/>
</dbReference>
<dbReference type="FunFam" id="1.10.246.130:FF:000001">
    <property type="entry name" value="Gamma-glutamyltransferase 5 isoform 1"/>
    <property type="match status" value="1"/>
</dbReference>
<feature type="chain" id="PRO_5006458343" description="Gamma-glutamyltransferase" evidence="3">
    <location>
        <begin position="27"/>
        <end position="595"/>
    </location>
</feature>
<feature type="binding site" evidence="2">
    <location>
        <position position="127"/>
    </location>
    <ligand>
        <name>L-glutamate</name>
        <dbReference type="ChEBI" id="CHEBI:29985"/>
    </ligand>
</feature>